<accession>A0A1I2FIL8</accession>
<dbReference type="Proteomes" id="UP000183129">
    <property type="component" value="Unassembled WGS sequence"/>
</dbReference>
<name>A0A1I2FIL8_9SPHI</name>
<reference evidence="1 2" key="1">
    <citation type="submission" date="2016-10" db="EMBL/GenBank/DDBJ databases">
        <authorList>
            <person name="de Groot N.N."/>
        </authorList>
    </citation>
    <scope>NUCLEOTIDE SEQUENCE [LARGE SCALE GENOMIC DNA]</scope>
    <source>
        <strain evidence="1 2">ATCC 51969</strain>
    </source>
</reference>
<sequence length="48" mass="5502">MTTVITEFPKKEHSSIELEDIFQKPTGNSPITLLKNWNLKGICKIMLN</sequence>
<protein>
    <submittedName>
        <fullName evidence="1">Uncharacterized protein</fullName>
    </submittedName>
</protein>
<proteinExistence type="predicted"/>
<dbReference type="EMBL" id="FONS01000004">
    <property type="protein sequence ID" value="SFF04281.1"/>
    <property type="molecule type" value="Genomic_DNA"/>
</dbReference>
<evidence type="ECO:0000313" key="1">
    <source>
        <dbReference type="EMBL" id="SFF04281.1"/>
    </source>
</evidence>
<evidence type="ECO:0000313" key="2">
    <source>
        <dbReference type="Proteomes" id="UP000183129"/>
    </source>
</evidence>
<gene>
    <name evidence="1" type="ORF">SAMN03003324_02216</name>
</gene>
<dbReference type="AlphaFoldDB" id="A0A1I2FIL8"/>
<organism evidence="1 2">
    <name type="scientific">Pedobacter antarcticus</name>
    <dbReference type="NCBI Taxonomy" id="34086"/>
    <lineage>
        <taxon>Bacteria</taxon>
        <taxon>Pseudomonadati</taxon>
        <taxon>Bacteroidota</taxon>
        <taxon>Sphingobacteriia</taxon>
        <taxon>Sphingobacteriales</taxon>
        <taxon>Sphingobacteriaceae</taxon>
        <taxon>Pedobacter</taxon>
    </lineage>
</organism>